<dbReference type="CDD" id="cd08249">
    <property type="entry name" value="enoyl_reductase_like"/>
    <property type="match status" value="1"/>
</dbReference>
<dbReference type="InterPro" id="IPR020843">
    <property type="entry name" value="ER"/>
</dbReference>
<keyword evidence="3" id="KW-1185">Reference proteome</keyword>
<dbReference type="EMBL" id="JANIEX010001710">
    <property type="protein sequence ID" value="KAJ3555188.1"/>
    <property type="molecule type" value="Genomic_DNA"/>
</dbReference>
<dbReference type="AlphaFoldDB" id="A0AAD5YN77"/>
<accession>A0AAD5YN77</accession>
<dbReference type="PANTHER" id="PTHR45348:SF2">
    <property type="entry name" value="ZINC-TYPE ALCOHOL DEHYDROGENASE-LIKE PROTEIN C2E1P3.01"/>
    <property type="match status" value="1"/>
</dbReference>
<feature type="domain" description="Enoyl reductase (ER)" evidence="1">
    <location>
        <begin position="12"/>
        <end position="347"/>
    </location>
</feature>
<dbReference type="InterPro" id="IPR013149">
    <property type="entry name" value="ADH-like_C"/>
</dbReference>
<dbReference type="Gene3D" id="3.40.50.720">
    <property type="entry name" value="NAD(P)-binding Rossmann-like Domain"/>
    <property type="match status" value="1"/>
</dbReference>
<reference evidence="2" key="1">
    <citation type="submission" date="2022-07" db="EMBL/GenBank/DDBJ databases">
        <title>Genome Sequence of Leucocoprinus birnbaumii.</title>
        <authorList>
            <person name="Buettner E."/>
        </authorList>
    </citation>
    <scope>NUCLEOTIDE SEQUENCE</scope>
    <source>
        <strain evidence="2">VT141</strain>
    </source>
</reference>
<comment type="caution">
    <text evidence="2">The sequence shown here is derived from an EMBL/GenBank/DDBJ whole genome shotgun (WGS) entry which is preliminary data.</text>
</comment>
<dbReference type="GO" id="GO:0016651">
    <property type="term" value="F:oxidoreductase activity, acting on NAD(P)H"/>
    <property type="evidence" value="ECO:0007669"/>
    <property type="project" value="InterPro"/>
</dbReference>
<dbReference type="InterPro" id="IPR013154">
    <property type="entry name" value="ADH-like_N"/>
</dbReference>
<dbReference type="InterPro" id="IPR011032">
    <property type="entry name" value="GroES-like_sf"/>
</dbReference>
<sequence>MQTALMLHEKFGPVTRTSRPIPQTANAGEIIVKIHSSSVNGMDWKIPKYGIIISEYPAVLGYDVAGDVIAVGEGVTKFAVGDKVFGSSLPYADFGAYQSYCRLNSDFAAKIPPSLTYDQACTIPIVFFAAYCGMYNKLPNGMNLTPLIPSGRNKYTNKPILIVGGGSYVGSFAIQCAKHSGFSPIIVTSSLKHTERIKALGVTHVIDRYASTSALRAEVASILSATTGQTPPAEGGLLEYVFDAISAPETQKVAFELVAPGGTLGLDSYVAVPTDQGVIVGNTTGFPHVPANYQLVKSMYDEFSQWLEEGLFKPCNVQVFPGGLDAVQDVLKKMENNELSTEAKPVIRPSETP</sequence>
<dbReference type="InterPro" id="IPR036291">
    <property type="entry name" value="NAD(P)-bd_dom_sf"/>
</dbReference>
<organism evidence="2 3">
    <name type="scientific">Leucocoprinus birnbaumii</name>
    <dbReference type="NCBI Taxonomy" id="56174"/>
    <lineage>
        <taxon>Eukaryota</taxon>
        <taxon>Fungi</taxon>
        <taxon>Dikarya</taxon>
        <taxon>Basidiomycota</taxon>
        <taxon>Agaricomycotina</taxon>
        <taxon>Agaricomycetes</taxon>
        <taxon>Agaricomycetidae</taxon>
        <taxon>Agaricales</taxon>
        <taxon>Agaricineae</taxon>
        <taxon>Agaricaceae</taxon>
        <taxon>Leucocoprinus</taxon>
    </lineage>
</organism>
<dbReference type="SUPFAM" id="SSF51735">
    <property type="entry name" value="NAD(P)-binding Rossmann-fold domains"/>
    <property type="match status" value="1"/>
</dbReference>
<name>A0AAD5YN77_9AGAR</name>
<evidence type="ECO:0000259" key="1">
    <source>
        <dbReference type="SMART" id="SM00829"/>
    </source>
</evidence>
<dbReference type="Proteomes" id="UP001213000">
    <property type="component" value="Unassembled WGS sequence"/>
</dbReference>
<dbReference type="PANTHER" id="PTHR45348">
    <property type="entry name" value="HYPOTHETICAL OXIDOREDUCTASE (EUROFUNG)"/>
    <property type="match status" value="1"/>
</dbReference>
<proteinExistence type="predicted"/>
<gene>
    <name evidence="2" type="ORF">NP233_g12267</name>
</gene>
<dbReference type="SMART" id="SM00829">
    <property type="entry name" value="PKS_ER"/>
    <property type="match status" value="1"/>
</dbReference>
<dbReference type="SUPFAM" id="SSF50129">
    <property type="entry name" value="GroES-like"/>
    <property type="match status" value="1"/>
</dbReference>
<evidence type="ECO:0000313" key="2">
    <source>
        <dbReference type="EMBL" id="KAJ3555188.1"/>
    </source>
</evidence>
<protein>
    <recommendedName>
        <fullName evidence="1">Enoyl reductase (ER) domain-containing protein</fullName>
    </recommendedName>
</protein>
<dbReference type="Pfam" id="PF08240">
    <property type="entry name" value="ADH_N"/>
    <property type="match status" value="1"/>
</dbReference>
<evidence type="ECO:0000313" key="3">
    <source>
        <dbReference type="Proteomes" id="UP001213000"/>
    </source>
</evidence>
<dbReference type="Gene3D" id="3.90.180.10">
    <property type="entry name" value="Medium-chain alcohol dehydrogenases, catalytic domain"/>
    <property type="match status" value="1"/>
</dbReference>
<dbReference type="InterPro" id="IPR047122">
    <property type="entry name" value="Trans-enoyl_RdTase-like"/>
</dbReference>
<dbReference type="Pfam" id="PF00107">
    <property type="entry name" value="ADH_zinc_N"/>
    <property type="match status" value="1"/>
</dbReference>